<proteinExistence type="predicted"/>
<keyword evidence="1" id="KW-0812">Transmembrane</keyword>
<dbReference type="Proteomes" id="UP000251123">
    <property type="component" value="Unassembled WGS sequence"/>
</dbReference>
<evidence type="ECO:0000256" key="1">
    <source>
        <dbReference type="SAM" id="Phobius"/>
    </source>
</evidence>
<keyword evidence="1" id="KW-1133">Transmembrane helix</keyword>
<feature type="transmembrane region" description="Helical" evidence="1">
    <location>
        <begin position="39"/>
        <end position="61"/>
    </location>
</feature>
<protein>
    <submittedName>
        <fullName evidence="2">Uncharacterized protein</fullName>
    </submittedName>
</protein>
<evidence type="ECO:0000313" key="2">
    <source>
        <dbReference type="EMBL" id="SPX55789.1"/>
    </source>
</evidence>
<feature type="transmembrane region" description="Helical" evidence="1">
    <location>
        <begin position="140"/>
        <end position="164"/>
    </location>
</feature>
<dbReference type="EMBL" id="UASN01000020">
    <property type="protein sequence ID" value="SPX55789.1"/>
    <property type="molecule type" value="Genomic_DNA"/>
</dbReference>
<feature type="transmembrane region" description="Helical" evidence="1">
    <location>
        <begin position="113"/>
        <end position="134"/>
    </location>
</feature>
<organism evidence="2 3">
    <name type="scientific">Klebsiella pneumoniae</name>
    <dbReference type="NCBI Taxonomy" id="573"/>
    <lineage>
        <taxon>Bacteria</taxon>
        <taxon>Pseudomonadati</taxon>
        <taxon>Pseudomonadota</taxon>
        <taxon>Gammaproteobacteria</taxon>
        <taxon>Enterobacterales</taxon>
        <taxon>Enterobacteriaceae</taxon>
        <taxon>Klebsiella/Raoultella group</taxon>
        <taxon>Klebsiella</taxon>
        <taxon>Klebsiella pneumoniae complex</taxon>
    </lineage>
</organism>
<dbReference type="AlphaFoldDB" id="A0A2X1QXM3"/>
<evidence type="ECO:0000313" key="3">
    <source>
        <dbReference type="Proteomes" id="UP000251123"/>
    </source>
</evidence>
<reference evidence="2 3" key="1">
    <citation type="submission" date="2018-06" db="EMBL/GenBank/DDBJ databases">
        <authorList>
            <consortium name="Pathogen Informatics"/>
            <person name="Doyle S."/>
        </authorList>
    </citation>
    <scope>NUCLEOTIDE SEQUENCE [LARGE SCALE GENOMIC DNA]</scope>
    <source>
        <strain evidence="2 3">NCTC9601</strain>
    </source>
</reference>
<gene>
    <name evidence="2" type="ORF">NCTC9601_02971</name>
</gene>
<name>A0A2X1QXM3_KLEPN</name>
<keyword evidence="1" id="KW-0472">Membrane</keyword>
<accession>A0A2X1QXM3</accession>
<sequence length="167" mass="18351">MSDHFIDALTAASGAKPYTENVFLLPKHKKESSVAYCPVPLFSVFTVRLIYCRCGLLLLLVMRRLPPHLLVPRIADNECRYREINPEYAETCGPSGPQVLSQRRFVGVTAHQSLAVTGFTAAAMTVLTTLLTGFGCTFRIIFKVPAAVLSAFTPGFGCFLTIFCKIT</sequence>